<feature type="transmembrane region" description="Helical" evidence="1">
    <location>
        <begin position="96"/>
        <end position="115"/>
    </location>
</feature>
<dbReference type="KEGG" id="hir:HETIRDRAFT_431953"/>
<protein>
    <submittedName>
        <fullName evidence="2">Uncharacterized protein</fullName>
    </submittedName>
</protein>
<reference evidence="2 3" key="1">
    <citation type="journal article" date="2012" name="New Phytol.">
        <title>Insight into trade-off between wood decay and parasitism from the genome of a fungal forest pathogen.</title>
        <authorList>
            <person name="Olson A."/>
            <person name="Aerts A."/>
            <person name="Asiegbu F."/>
            <person name="Belbahri L."/>
            <person name="Bouzid O."/>
            <person name="Broberg A."/>
            <person name="Canback B."/>
            <person name="Coutinho P.M."/>
            <person name="Cullen D."/>
            <person name="Dalman K."/>
            <person name="Deflorio G."/>
            <person name="van Diepen L.T."/>
            <person name="Dunand C."/>
            <person name="Duplessis S."/>
            <person name="Durling M."/>
            <person name="Gonthier P."/>
            <person name="Grimwood J."/>
            <person name="Fossdal C.G."/>
            <person name="Hansson D."/>
            <person name="Henrissat B."/>
            <person name="Hietala A."/>
            <person name="Himmelstrand K."/>
            <person name="Hoffmeister D."/>
            <person name="Hogberg N."/>
            <person name="James T.Y."/>
            <person name="Karlsson M."/>
            <person name="Kohler A."/>
            <person name="Kues U."/>
            <person name="Lee Y.H."/>
            <person name="Lin Y.C."/>
            <person name="Lind M."/>
            <person name="Lindquist E."/>
            <person name="Lombard V."/>
            <person name="Lucas S."/>
            <person name="Lunden K."/>
            <person name="Morin E."/>
            <person name="Murat C."/>
            <person name="Park J."/>
            <person name="Raffaello T."/>
            <person name="Rouze P."/>
            <person name="Salamov A."/>
            <person name="Schmutz J."/>
            <person name="Solheim H."/>
            <person name="Stahlberg J."/>
            <person name="Velez H."/>
            <person name="de Vries R.P."/>
            <person name="Wiebenga A."/>
            <person name="Woodward S."/>
            <person name="Yakovlev I."/>
            <person name="Garbelotto M."/>
            <person name="Martin F."/>
            <person name="Grigoriev I.V."/>
            <person name="Stenlid J."/>
        </authorList>
    </citation>
    <scope>NUCLEOTIDE SEQUENCE [LARGE SCALE GENOMIC DNA]</scope>
    <source>
        <strain evidence="2 3">TC 32-1</strain>
    </source>
</reference>
<dbReference type="InParanoid" id="W4KPN9"/>
<name>W4KPN9_HETIT</name>
<keyword evidence="1" id="KW-0812">Transmembrane</keyword>
<dbReference type="OrthoDB" id="3206101at2759"/>
<organism evidence="2 3">
    <name type="scientific">Heterobasidion irregulare (strain TC 32-1)</name>
    <dbReference type="NCBI Taxonomy" id="747525"/>
    <lineage>
        <taxon>Eukaryota</taxon>
        <taxon>Fungi</taxon>
        <taxon>Dikarya</taxon>
        <taxon>Basidiomycota</taxon>
        <taxon>Agaricomycotina</taxon>
        <taxon>Agaricomycetes</taxon>
        <taxon>Russulales</taxon>
        <taxon>Bondarzewiaceae</taxon>
        <taxon>Heterobasidion</taxon>
        <taxon>Heterobasidion annosum species complex</taxon>
    </lineage>
</organism>
<dbReference type="RefSeq" id="XP_009541553.1">
    <property type="nucleotide sequence ID" value="XM_009543258.1"/>
</dbReference>
<dbReference type="STRING" id="747525.W4KPN9"/>
<gene>
    <name evidence="2" type="ORF">HETIRDRAFT_431953</name>
</gene>
<feature type="non-terminal residue" evidence="2">
    <location>
        <position position="1"/>
    </location>
</feature>
<keyword evidence="1" id="KW-0472">Membrane</keyword>
<dbReference type="HOGENOM" id="CLU_1602941_0_0_1"/>
<evidence type="ECO:0000313" key="2">
    <source>
        <dbReference type="EMBL" id="ETW87684.1"/>
    </source>
</evidence>
<feature type="transmembrane region" description="Helical" evidence="1">
    <location>
        <begin position="21"/>
        <end position="44"/>
    </location>
</feature>
<feature type="transmembrane region" description="Helical" evidence="1">
    <location>
        <begin position="70"/>
        <end position="90"/>
    </location>
</feature>
<dbReference type="EMBL" id="KI925454">
    <property type="protein sequence ID" value="ETW87684.1"/>
    <property type="molecule type" value="Genomic_DNA"/>
</dbReference>
<evidence type="ECO:0000256" key="1">
    <source>
        <dbReference type="SAM" id="Phobius"/>
    </source>
</evidence>
<dbReference type="GeneID" id="20674579"/>
<dbReference type="Proteomes" id="UP000030671">
    <property type="component" value="Unassembled WGS sequence"/>
</dbReference>
<evidence type="ECO:0000313" key="3">
    <source>
        <dbReference type="Proteomes" id="UP000030671"/>
    </source>
</evidence>
<dbReference type="AlphaFoldDB" id="W4KPN9"/>
<sequence length="166" mass="18373">MSTVLSIAGPRITFTHQCVPIVFPTMTIGFLIGPLSLDILLFSLTMKKFFLSMRDIRAPPWVTRFMQDGVWAFLLPLLIALVNIACMMFLHSAYSSVAFSWSIAIPGFAGYRLILHLRKCAPQDRSLSETGGDIEFDTIAITNGTSESETVVMHSEYVSRSPPIGP</sequence>
<keyword evidence="3" id="KW-1185">Reference proteome</keyword>
<accession>W4KPN9</accession>
<keyword evidence="1" id="KW-1133">Transmembrane helix</keyword>
<proteinExistence type="predicted"/>